<dbReference type="PATRIC" id="fig|1618023.3.peg.4091"/>
<dbReference type="OrthoDB" id="418184at2"/>
<sequence>MLQHPQTDIDLVAALAEPADLDFQLPDPEDEEIPEIEFQQKVDTAWQVCDRFDLQTEIWRGRILRAVRDREKQQGDARGTGFLNWLKAREISKSQAYSMISLANSADTLMSQGQLDPAAVRCFSKRAFMETAKADPEIQQLVTDAAKNGDRITRREVRQIADEWTAMSSDLVPDTVKAKVNDRTLPSRYLPPMVKEIEKLPESHQTILRQEVAQNPDIDTVKQVTSEARYLAKYLDAAASVQVFSDDTVDLERALEEALRLGCINVAADLVNQASQLEQTIAKLYTTWKRIGSLSDRLYVDTGASTPNLRSLLNCLEQLAGEVMEIQLGENSDRTIRLQIQENAEGAS</sequence>
<name>A0A0D8ZS71_9CYAN</name>
<dbReference type="STRING" id="1618023.UH38_11350"/>
<evidence type="ECO:0000313" key="1">
    <source>
        <dbReference type="EMBL" id="KJH71658.1"/>
    </source>
</evidence>
<dbReference type="RefSeq" id="WP_045054765.1">
    <property type="nucleotide sequence ID" value="NZ_CAWMDP010000046.1"/>
</dbReference>
<proteinExistence type="predicted"/>
<dbReference type="EMBL" id="JYON01000010">
    <property type="protein sequence ID" value="KJH71658.1"/>
    <property type="molecule type" value="Genomic_DNA"/>
</dbReference>
<accession>A0A0D8ZS71</accession>
<protein>
    <submittedName>
        <fullName evidence="1">Uncharacterized protein</fullName>
    </submittedName>
</protein>
<dbReference type="AlphaFoldDB" id="A0A0D8ZS71"/>
<comment type="caution">
    <text evidence="1">The sequence shown here is derived from an EMBL/GenBank/DDBJ whole genome shotgun (WGS) entry which is preliminary data.</text>
</comment>
<reference evidence="1 2" key="1">
    <citation type="submission" date="2015-02" db="EMBL/GenBank/DDBJ databases">
        <title>Draft genome of a novel marine cyanobacterium (Chroococcales) isolated from South Atlantic Ocean.</title>
        <authorList>
            <person name="Rigonato J."/>
            <person name="Alvarenga D.O."/>
            <person name="Branco L.H."/>
            <person name="Varani A.M."/>
            <person name="Brandini F.P."/>
            <person name="Fiore M.F."/>
        </authorList>
    </citation>
    <scope>NUCLEOTIDE SEQUENCE [LARGE SCALE GENOMIC DNA]</scope>
    <source>
        <strain evidence="1 2">CENA595</strain>
    </source>
</reference>
<dbReference type="Proteomes" id="UP000032452">
    <property type="component" value="Unassembled WGS sequence"/>
</dbReference>
<keyword evidence="2" id="KW-1185">Reference proteome</keyword>
<organism evidence="1 2">
    <name type="scientific">Aliterella atlantica CENA595</name>
    <dbReference type="NCBI Taxonomy" id="1618023"/>
    <lineage>
        <taxon>Bacteria</taxon>
        <taxon>Bacillati</taxon>
        <taxon>Cyanobacteriota</taxon>
        <taxon>Cyanophyceae</taxon>
        <taxon>Chroococcidiopsidales</taxon>
        <taxon>Aliterellaceae</taxon>
        <taxon>Aliterella</taxon>
    </lineage>
</organism>
<gene>
    <name evidence="1" type="ORF">UH38_11350</name>
</gene>
<evidence type="ECO:0000313" key="2">
    <source>
        <dbReference type="Proteomes" id="UP000032452"/>
    </source>
</evidence>